<sequence length="3348" mass="387306">MQSRKELTVQTQNLDVNNSINQISPINSIGEEANNQSNEYANNPSQVIVKGINYPQQKKATRSVTFKQDENLKMDGGIYQQYNNFPIEFENNQRLDDDSYMQQSFDQEQNSQTRLRDENLQTMGHAADLNNQMKQQIFFGDALHILTIKSGEKVKKMDFIGQSDPYIQFTYRGKTYKTEHISNNQNPIWNQKFSFVLKAADQNKETLSEKLKFYLYDQNSILKDELVGYCDISLEKLITSKGVEQRLKVRQSEDVNELKKEQNLGFIVVQHKFMPLIKSEQAFPEERDYQATFENLGKIGQRRYKGILKLTTHHFEGLEQKDDYEIFYKFTDGSSQSNTPNDGGKSPLQKELKSPMKIEKSPLEVKMVNPQYKIAKKQKQDDQVHQDQHFKVADLFSGMLYIQIVKKKSYLTSDLYANIACNFSQADQILQGDPMSIEIELNRTLSSVIGSQKDSKSGQKGSVISSSEINPKIILTMTYFNSILTKFPKGQLNLTIKSFPTTFYLNLQTKDQPIKIERMRQPVDILIADSLDDFKITVMEKKSVTNSVIAQYTIKPYEFFNNSDQIVFRLILQNFTFIDQKKSQEISLSVAAKFMPDISLVSELDLISKYGQLKESQSNFATPDIDELMKRDSSHYGGGGGGGQEESMDIQEKLKIQQFRNSSNRIDRDLYTFSLQTSKPIVNQDYKRGVLVIRLLNIDDFYWDEIQPSGKDAKIPQFYFVIKTSKICWNEVFEIRITDLNEDIVFKLYRDDVVPQLVAEGKINPTVDYNNYNMWQKYDSLGVLLRLKNKPDEVKTLQYEMMYRYSKFTRGPKGNLEVSLDAGYGLKYNDNSYERPVIKFKLGMQNYQITEDINPHYASWKQKFMNFETSSIWDQIEIRFYGTQSSSEDLILIGAYHKPINSIYYDDESFTQIEIDMSEASPQLGGFLKILFHFYPQRQGFEADLKQNQVLSNHKQKPLVDEQLALQDKKQGVCYLSLKSVEVKGLGAHQSYIIENVRLDIGYQKQSCLSRVTTDLRKTQNKEILNDTFRLVLDDISNAKYDQNRILVKAFDIDYKGNKVNSEIQIFIGQATIDPYIMRQHQGVEIHYQCAIEISEQHFLNKSKKKLQDDSLLMDSVLDELDEVQFLELTDHKSKAQQLNRDNKRELILHFQILYISTAFTKNPFGMIAINDLFLLNLTNYLDISTLTSLGDVFLIFKLNGNKNSTSSAKNISKDALKKEKLCLFHQEYDPIDVMRAGESYCIDTKALDTYFKWEKQLVLFTSHPLDQIEVEVVYQRKQTKMIRDANSKIILANILISIADISYFLERNAGKDVGVANLMDFQGSPEFNPFSWLAIKQSKSRKATEDAMSQQKLQNFMNTKDLSYSAYQNQLILIFDTKFYHDGVIERDPKRPQMLSIDHIFIVPREEKYDNFIADQYESFVNRFQKEKQKLEGNAGSSLKDSVVSNPRGSVVSNQDGKSKYQENNHMLVEFHLINLNSILREVQNMSNKIYCFVAFEYLSSTDSISSYIKQSVKQYKADLMMTAQTNTLRYQGLDPKQQQDQVQQSIPKKPIINPSDQGFTHIVEEMFGPTQELLGLNTQITQIFGVNDFEIHTINKMLEGWVPITTNKIMLSLIVQQNGFQQLDLFRNTLLESVLCRSNTLLGIKFTGKDDRFNQVEVYQTPIDFDLKQSKQSHSNQSISQLSAEPSILKTFYQSANLCEFVVEASNSLLMNPIVRAQCQVRTRLQTSKFIDIPSGYLSVGLRNMTHNNENLPESSYVKLTLRSKINKMMLPVEIQQRSTDTKTTGTMKCYKKVTKKNGKTVVTLNEIVNFVVRHFADCLIISIYHGKSEDQEEPGPDDQLHFQTKVELNNLDLNEDKLTIVVVGTNSMRRRAQPTYYTFELDLHFKPRLINSKIQNDLEMAYENFKLLKGSDKLTKAEEEVLKMLLMRAELAKKLTKQILSLRKCFFMLRNMVKTCYQSFDFGQQVYLRVLPKAFFFSKTHQTKDLPRSKYNELMATISTELAQGRQTGYQSNSLAETKYKGTPLEKNSTIEKSNILIVEFLSNINLGSSFNPNASMLSMRKTPSNLSLGKFASNQTQGGGGGVITNFANKYKKLILVATQNETTIAKEVYDKYQIINGQLMKGLKIFFNNVQKDNVLSFRLLVEEDNANIQGGTTKKSENGKLVTLGIVSINLNTTELKAWTKKKQNLCFNNHINTEISLNLIYSDFTKNPTKIVNFMFHRLVQILPEDILDKEEQKKAIEQEEQDKIQQQLQNRNNKGGQVQQQQQNPQKGSQQDQLKTGEQQIGDQNPSISKKLLLMLNKKEQQHKLVLSESSVVEKKLHDGLQSTQNLAALTSQRIFEKHMSHVLTNTLSKYNSQQAPKDGSMNDKVNKLINGEGEETQKYKVLIEYENCKEFEGDIMESKIYDVDSRGKKLKPFMDNLTINNTKFDNKIIFKLCIDNSGVQTNNNQNYDANTLNNSLVVLAQTSLYLAEVQTLPNQTLNFFVPLKNIEPSQNDDMAQSWVHKNYELKDVFVLGSIRITDKTFGELAIHLDTFATIPRQLDLISLAYNIYVKPSQMQRERLMMQKLTSKYVKDSKSQTSEQLKAENNLFFFESKRFPYEITASTLKVDREENQQMQMKDIFADRDIFLNPAQFQLYENLDNKLVFELIAYDEHEEQRILGIKEISMLDMIRKQMNNEIDRARAAQFQQSSSKTGEAKNQQLVGFAEKKLQSEFVGTSARFQKLFKDSYVRYNKTKEEIQKQKEEEESKKSRDQNDEDQAEKLIPDDMVVPEGYEVFRLDHAKIPTPEEKLQKVDSKFNSPVKNQKKGDKIQDLQKLQQNEIVTVDTGIRMLVKIEWNFKYKARMNHTDKYKEFNEEIRELERMKQQKNILNLIETLDQVKTKVDLTQKNLRILTSVLATESCLSGQTEEDFQNNQVLKNTDKIIKIMAEMYKYRQLDSGALVQVMKCITYLKITCDCDKKYQNIFREHILKSMLIETMIEHYQTNILRADGTLSQKTLALEFMSFITTIQLDFNEIYFDMISGVRLDPLLAFMSQSNETDFNIVLAYSKFLNSISQCLFNFRPEDYKVDEKKAELKKALVKMDMIKVAKGINKLLVKLLNGTIEVFKNDYERVSEIITQTGVQFIHLSIMQCKLISYEVDFTLPDILLNLFKILVDGIISQLSLDFITELKSRLNYEMSLIKSLGLREQLMLMFDDSILIGMMERLTVHFAQLMKHFDIDKRDHGFRFFDKTKLIFEFFATDYCLNVLAENIRAKASVEKKPNLLQEILSSPSVEDLDFVLFLQRVVKIDAEIESIADGDNREERERRKQFIQDKYGTMTRVNKFSLTRVSWLDTLYNNNL</sequence>
<feature type="coiled-coil region" evidence="1">
    <location>
        <begin position="2850"/>
        <end position="2877"/>
    </location>
</feature>
<evidence type="ECO:0000313" key="4">
    <source>
        <dbReference type="EMBL" id="CDW88085.1"/>
    </source>
</evidence>
<dbReference type="EMBL" id="CCKQ01016209">
    <property type="protein sequence ID" value="CDW88085.1"/>
    <property type="molecule type" value="Genomic_DNA"/>
</dbReference>
<gene>
    <name evidence="4" type="primary">Contig5214.g5598</name>
    <name evidence="4" type="ORF">STYLEM_17201</name>
</gene>
<proteinExistence type="predicted"/>
<dbReference type="PANTHER" id="PTHR10774:SF190">
    <property type="entry name" value="C2 CALCIUM_LIPID-BINDING ENDONUCLEASE_EXONUCLEASE_PHOSPHATASE-RELATED"/>
    <property type="match status" value="1"/>
</dbReference>
<evidence type="ECO:0000259" key="3">
    <source>
        <dbReference type="PROSITE" id="PS50004"/>
    </source>
</evidence>
<accession>A0A078B099</accession>
<dbReference type="PANTHER" id="PTHR10774">
    <property type="entry name" value="EXTENDED SYNAPTOTAGMIN-RELATED"/>
    <property type="match status" value="1"/>
</dbReference>
<organism evidence="4 5">
    <name type="scientific">Stylonychia lemnae</name>
    <name type="common">Ciliate</name>
    <dbReference type="NCBI Taxonomy" id="5949"/>
    <lineage>
        <taxon>Eukaryota</taxon>
        <taxon>Sar</taxon>
        <taxon>Alveolata</taxon>
        <taxon>Ciliophora</taxon>
        <taxon>Intramacronucleata</taxon>
        <taxon>Spirotrichea</taxon>
        <taxon>Stichotrichia</taxon>
        <taxon>Sporadotrichida</taxon>
        <taxon>Oxytrichidae</taxon>
        <taxon>Stylonychinae</taxon>
        <taxon>Stylonychia</taxon>
    </lineage>
</organism>
<feature type="compositionally biased region" description="Polar residues" evidence="2">
    <location>
        <begin position="2282"/>
        <end position="2292"/>
    </location>
</feature>
<evidence type="ECO:0000256" key="1">
    <source>
        <dbReference type="SAM" id="Coils"/>
    </source>
</evidence>
<feature type="compositionally biased region" description="Polar residues" evidence="2">
    <location>
        <begin position="1436"/>
        <end position="1457"/>
    </location>
</feature>
<feature type="region of interest" description="Disordered" evidence="2">
    <location>
        <begin position="2258"/>
        <end position="2292"/>
    </location>
</feature>
<evidence type="ECO:0000256" key="2">
    <source>
        <dbReference type="SAM" id="MobiDB-lite"/>
    </source>
</evidence>
<dbReference type="InterPro" id="IPR000008">
    <property type="entry name" value="C2_dom"/>
</dbReference>
<protein>
    <submittedName>
        <fullName evidence="4">C2 domain-containing protein</fullName>
    </submittedName>
</protein>
<dbReference type="Proteomes" id="UP000039865">
    <property type="component" value="Unassembled WGS sequence"/>
</dbReference>
<dbReference type="InterPro" id="IPR045050">
    <property type="entry name" value="Synaptotagmin_plant"/>
</dbReference>
<dbReference type="Gene3D" id="2.60.40.150">
    <property type="entry name" value="C2 domain"/>
    <property type="match status" value="1"/>
</dbReference>
<dbReference type="CDD" id="cd00030">
    <property type="entry name" value="C2"/>
    <property type="match status" value="1"/>
</dbReference>
<dbReference type="InterPro" id="IPR035892">
    <property type="entry name" value="C2_domain_sf"/>
</dbReference>
<dbReference type="SMART" id="SM00239">
    <property type="entry name" value="C2"/>
    <property type="match status" value="1"/>
</dbReference>
<keyword evidence="5" id="KW-1185">Reference proteome</keyword>
<feature type="region of interest" description="Disordered" evidence="2">
    <location>
        <begin position="335"/>
        <end position="355"/>
    </location>
</feature>
<name>A0A078B099_STYLE</name>
<dbReference type="GO" id="GO:0005783">
    <property type="term" value="C:endoplasmic reticulum"/>
    <property type="evidence" value="ECO:0007669"/>
    <property type="project" value="TreeGrafter"/>
</dbReference>
<keyword evidence="1" id="KW-0175">Coiled coil</keyword>
<dbReference type="SUPFAM" id="SSF49562">
    <property type="entry name" value="C2 domain (Calcium/lipid-binding domain, CaLB)"/>
    <property type="match status" value="1"/>
</dbReference>
<dbReference type="GO" id="GO:0008289">
    <property type="term" value="F:lipid binding"/>
    <property type="evidence" value="ECO:0007669"/>
    <property type="project" value="InterPro"/>
</dbReference>
<dbReference type="InParanoid" id="A0A078B099"/>
<dbReference type="PROSITE" id="PS50004">
    <property type="entry name" value="C2"/>
    <property type="match status" value="1"/>
</dbReference>
<reference evidence="4 5" key="1">
    <citation type="submission" date="2014-06" db="EMBL/GenBank/DDBJ databases">
        <authorList>
            <person name="Swart Estienne"/>
        </authorList>
    </citation>
    <scope>NUCLEOTIDE SEQUENCE [LARGE SCALE GENOMIC DNA]</scope>
    <source>
        <strain evidence="4 5">130c</strain>
    </source>
</reference>
<feature type="region of interest" description="Disordered" evidence="2">
    <location>
        <begin position="1433"/>
        <end position="1459"/>
    </location>
</feature>
<dbReference type="OrthoDB" id="419768at2759"/>
<feature type="region of interest" description="Disordered" evidence="2">
    <location>
        <begin position="2744"/>
        <end position="2770"/>
    </location>
</feature>
<dbReference type="Pfam" id="PF00168">
    <property type="entry name" value="C2"/>
    <property type="match status" value="1"/>
</dbReference>
<feature type="compositionally biased region" description="Low complexity" evidence="2">
    <location>
        <begin position="2258"/>
        <end position="2281"/>
    </location>
</feature>
<feature type="domain" description="C2" evidence="3">
    <location>
        <begin position="125"/>
        <end position="247"/>
    </location>
</feature>
<evidence type="ECO:0000313" key="5">
    <source>
        <dbReference type="Proteomes" id="UP000039865"/>
    </source>
</evidence>